<dbReference type="Proteomes" id="UP000254621">
    <property type="component" value="Unassembled WGS sequence"/>
</dbReference>
<dbReference type="EMBL" id="UHIV01000004">
    <property type="protein sequence ID" value="SUP58928.1"/>
    <property type="molecule type" value="Genomic_DNA"/>
</dbReference>
<keyword evidence="1" id="KW-0347">Helicase</keyword>
<protein>
    <submittedName>
        <fullName evidence="1">Bifunctional ATP-dependent DNA helicase/DNA polymerase III subunit epsilon</fullName>
    </submittedName>
</protein>
<evidence type="ECO:0000313" key="1">
    <source>
        <dbReference type="EMBL" id="SUP58928.1"/>
    </source>
</evidence>
<proteinExistence type="predicted"/>
<dbReference type="InterPro" id="IPR027417">
    <property type="entry name" value="P-loop_NTPase"/>
</dbReference>
<sequence>MGYTLPYAYLAQKNRKQVVVSVPTITLQNQVVQVINQQLNAILPFEVRAVSLKGQTHYLNLQVSNVH</sequence>
<gene>
    <name evidence="1" type="ORF">NCTC13645_01177</name>
</gene>
<keyword evidence="1" id="KW-0067">ATP-binding</keyword>
<keyword evidence="1" id="KW-0547">Nucleotide-binding</keyword>
<evidence type="ECO:0000313" key="2">
    <source>
        <dbReference type="Proteomes" id="UP000254621"/>
    </source>
</evidence>
<keyword evidence="1" id="KW-0378">Hydrolase</keyword>
<dbReference type="GO" id="GO:0004386">
    <property type="term" value="F:helicase activity"/>
    <property type="evidence" value="ECO:0007669"/>
    <property type="project" value="UniProtKB-KW"/>
</dbReference>
<name>A0A380P255_WEIVI</name>
<reference evidence="1 2" key="1">
    <citation type="submission" date="2018-06" db="EMBL/GenBank/DDBJ databases">
        <authorList>
            <consortium name="Pathogen Informatics"/>
            <person name="Doyle S."/>
        </authorList>
    </citation>
    <scope>NUCLEOTIDE SEQUENCE [LARGE SCALE GENOMIC DNA]</scope>
    <source>
        <strain evidence="1 2">NCTC13645</strain>
    </source>
</reference>
<dbReference type="AlphaFoldDB" id="A0A380P255"/>
<dbReference type="Gene3D" id="3.40.50.300">
    <property type="entry name" value="P-loop containing nucleotide triphosphate hydrolases"/>
    <property type="match status" value="1"/>
</dbReference>
<accession>A0A380P255</accession>
<organism evidence="1 2">
    <name type="scientific">Weissella viridescens</name>
    <name type="common">Lactobacillus viridescens</name>
    <dbReference type="NCBI Taxonomy" id="1629"/>
    <lineage>
        <taxon>Bacteria</taxon>
        <taxon>Bacillati</taxon>
        <taxon>Bacillota</taxon>
        <taxon>Bacilli</taxon>
        <taxon>Lactobacillales</taxon>
        <taxon>Lactobacillaceae</taxon>
        <taxon>Weissella</taxon>
    </lineage>
</organism>